<feature type="repeat" description="TPR" evidence="1">
    <location>
        <begin position="370"/>
        <end position="403"/>
    </location>
</feature>
<dbReference type="Gene3D" id="1.25.40.10">
    <property type="entry name" value="Tetratricopeptide repeat domain"/>
    <property type="match status" value="1"/>
</dbReference>
<dbReference type="RefSeq" id="WP_090794890.1">
    <property type="nucleotide sequence ID" value="NZ_FMYI01000004.1"/>
</dbReference>
<dbReference type="PROSITE" id="PS50005">
    <property type="entry name" value="TPR"/>
    <property type="match status" value="1"/>
</dbReference>
<reference evidence="3" key="1">
    <citation type="submission" date="2016-09" db="EMBL/GenBank/DDBJ databases">
        <authorList>
            <person name="Varghese N."/>
            <person name="Submissions S."/>
        </authorList>
    </citation>
    <scope>NUCLEOTIDE SEQUENCE [LARGE SCALE GENOMIC DNA]</scope>
    <source>
        <strain evidence="3">S5</strain>
    </source>
</reference>
<dbReference type="SUPFAM" id="SSF48452">
    <property type="entry name" value="TPR-like"/>
    <property type="match status" value="1"/>
</dbReference>
<proteinExistence type="predicted"/>
<name>A0A1G6IGW8_9BACI</name>
<dbReference type="EMBL" id="FMYI01000004">
    <property type="protein sequence ID" value="SDC05650.1"/>
    <property type="molecule type" value="Genomic_DNA"/>
</dbReference>
<gene>
    <name evidence="2" type="ORF">SAMN05421734_10429</name>
</gene>
<dbReference type="InterPro" id="IPR019734">
    <property type="entry name" value="TPR_rpt"/>
</dbReference>
<protein>
    <recommendedName>
        <fullName evidence="4">Tetratricopeptide repeat-containing protein</fullName>
    </recommendedName>
</protein>
<dbReference type="Proteomes" id="UP000242949">
    <property type="component" value="Unassembled WGS sequence"/>
</dbReference>
<dbReference type="InterPro" id="IPR011990">
    <property type="entry name" value="TPR-like_helical_dom_sf"/>
</dbReference>
<evidence type="ECO:0008006" key="4">
    <source>
        <dbReference type="Google" id="ProtNLM"/>
    </source>
</evidence>
<keyword evidence="1" id="KW-0802">TPR repeat</keyword>
<sequence>MKCKIKSQKKVATLSTKGLAMYQHAKIVQAQGRSKSNYYLIFHKNRYINTIKADELKQNSFIKRAFDNGIVIHGDHPAIYELTNDSIFPCSKPRQVMDRSLKMQPNIEQLIILSYFDQVIDSAKIHNEFIKTARTFLQNGKRQKAYTALTLLLQMEPHHHYAKDMVNDVAFVDSHMKPEELEFYTPLDINRLKNLFKEQNRTLDYLILQTHRLTNRFSQQAWDAFLPQLKTYPTSVQRLTLLSMYKHKPALMNYEVFSDALLSVVTSDEYIKLVLHPTFNHSIEPKQFLSQLKQSSNRTKYQIFQKRSHSFDDRIQDFDNETKEIAIRIIIESLLDTTEIDTILEWIESKQDNLSYTGALQQIKQLQEDPDKQETLAELYKKFHAYSKAIACYKWVMDLDPTNEAVNKQLITLLKEQDQTEEAKAYQQQFIQLVKYEQ</sequence>
<dbReference type="OrthoDB" id="2676051at2"/>
<accession>A0A1G6IGW8</accession>
<evidence type="ECO:0000313" key="2">
    <source>
        <dbReference type="EMBL" id="SDC05650.1"/>
    </source>
</evidence>
<dbReference type="STRING" id="1612202.SAMN05421734_10429"/>
<keyword evidence="3" id="KW-1185">Reference proteome</keyword>
<evidence type="ECO:0000313" key="3">
    <source>
        <dbReference type="Proteomes" id="UP000242949"/>
    </source>
</evidence>
<evidence type="ECO:0000256" key="1">
    <source>
        <dbReference type="PROSITE-ProRule" id="PRU00339"/>
    </source>
</evidence>
<dbReference type="AlphaFoldDB" id="A0A1G6IGW8"/>
<organism evidence="2 3">
    <name type="scientific">Pelagirhabdus alkalitolerans</name>
    <dbReference type="NCBI Taxonomy" id="1612202"/>
    <lineage>
        <taxon>Bacteria</taxon>
        <taxon>Bacillati</taxon>
        <taxon>Bacillota</taxon>
        <taxon>Bacilli</taxon>
        <taxon>Bacillales</taxon>
        <taxon>Bacillaceae</taxon>
        <taxon>Pelagirhabdus</taxon>
    </lineage>
</organism>